<dbReference type="InterPro" id="IPR010982">
    <property type="entry name" value="Lambda_DNA-bd_dom_sf"/>
</dbReference>
<name>A0A268P0M3_SHOCL</name>
<dbReference type="GO" id="GO:0003677">
    <property type="term" value="F:DNA binding"/>
    <property type="evidence" value="ECO:0007669"/>
    <property type="project" value="UniProtKB-KW"/>
</dbReference>
<dbReference type="InterPro" id="IPR013096">
    <property type="entry name" value="Cupin_2"/>
</dbReference>
<evidence type="ECO:0000256" key="1">
    <source>
        <dbReference type="ARBA" id="ARBA00023125"/>
    </source>
</evidence>
<dbReference type="EMBL" id="NPCC01000009">
    <property type="protein sequence ID" value="PAE89292.1"/>
    <property type="molecule type" value="Genomic_DNA"/>
</dbReference>
<dbReference type="Proteomes" id="UP000216207">
    <property type="component" value="Unassembled WGS sequence"/>
</dbReference>
<dbReference type="GO" id="GO:0003700">
    <property type="term" value="F:DNA-binding transcription factor activity"/>
    <property type="evidence" value="ECO:0007669"/>
    <property type="project" value="TreeGrafter"/>
</dbReference>
<dbReference type="SUPFAM" id="SSF47413">
    <property type="entry name" value="lambda repressor-like DNA-binding domains"/>
    <property type="match status" value="1"/>
</dbReference>
<proteinExistence type="predicted"/>
<dbReference type="PANTHER" id="PTHR46797">
    <property type="entry name" value="HTH-TYPE TRANSCRIPTIONAL REGULATOR"/>
    <property type="match status" value="1"/>
</dbReference>
<dbReference type="Pfam" id="PF07883">
    <property type="entry name" value="Cupin_2"/>
    <property type="match status" value="1"/>
</dbReference>
<evidence type="ECO:0000259" key="2">
    <source>
        <dbReference type="PROSITE" id="PS50943"/>
    </source>
</evidence>
<dbReference type="Gene3D" id="1.10.260.40">
    <property type="entry name" value="lambda repressor-like DNA-binding domains"/>
    <property type="match status" value="1"/>
</dbReference>
<dbReference type="SUPFAM" id="SSF51182">
    <property type="entry name" value="RmlC-like cupins"/>
    <property type="match status" value="1"/>
</dbReference>
<keyword evidence="1" id="KW-0238">DNA-binding</keyword>
<reference evidence="3 4" key="1">
    <citation type="submission" date="2017-07" db="EMBL/GenBank/DDBJ databases">
        <title>Isolation and whole genome analysis of endospore-forming bacteria from heroin.</title>
        <authorList>
            <person name="Kalinowski J."/>
            <person name="Ahrens B."/>
            <person name="Al-Dilaimi A."/>
            <person name="Winkler A."/>
            <person name="Wibberg D."/>
            <person name="Schleenbecker U."/>
            <person name="Ruckert C."/>
            <person name="Wolfel R."/>
            <person name="Grass G."/>
        </authorList>
    </citation>
    <scope>NUCLEOTIDE SEQUENCE [LARGE SCALE GENOMIC DNA]</scope>
    <source>
        <strain evidence="3 4">7539</strain>
    </source>
</reference>
<dbReference type="SMART" id="SM00530">
    <property type="entry name" value="HTH_XRE"/>
    <property type="match status" value="1"/>
</dbReference>
<feature type="domain" description="HTH cro/C1-type" evidence="2">
    <location>
        <begin position="23"/>
        <end position="77"/>
    </location>
</feature>
<dbReference type="Gene3D" id="2.60.120.10">
    <property type="entry name" value="Jelly Rolls"/>
    <property type="match status" value="1"/>
</dbReference>
<dbReference type="InterPro" id="IPR014710">
    <property type="entry name" value="RmlC-like_jellyroll"/>
</dbReference>
<dbReference type="GO" id="GO:0005829">
    <property type="term" value="C:cytosol"/>
    <property type="evidence" value="ECO:0007669"/>
    <property type="project" value="TreeGrafter"/>
</dbReference>
<dbReference type="PANTHER" id="PTHR46797:SF24">
    <property type="entry name" value="DNA-BINDING PHAGE PROTEIN"/>
    <property type="match status" value="1"/>
</dbReference>
<sequence>MIQLAKEELAENQEAGKQIGKNLRQLRTSKGISIEALAKQIGVSKLTLLKIEQGEGNPTLSVIWKIANGLHIPITALLSFEADVAIARANKAMKLSSLDDEFIVEPLFRSQGLMECYRGYLQPQCRYESEAHRLGVVETVTVMAGQLTIEVEGESHHLSAYDSIHFKGDRPHAYINLGKETAVLHFLISYSLL</sequence>
<evidence type="ECO:0000313" key="4">
    <source>
        <dbReference type="Proteomes" id="UP000216207"/>
    </source>
</evidence>
<dbReference type="Pfam" id="PF01381">
    <property type="entry name" value="HTH_3"/>
    <property type="match status" value="1"/>
</dbReference>
<dbReference type="PROSITE" id="PS50943">
    <property type="entry name" value="HTH_CROC1"/>
    <property type="match status" value="1"/>
</dbReference>
<comment type="caution">
    <text evidence="3">The sequence shown here is derived from an EMBL/GenBank/DDBJ whole genome shotgun (WGS) entry which is preliminary data.</text>
</comment>
<dbReference type="InterPro" id="IPR001387">
    <property type="entry name" value="Cro/C1-type_HTH"/>
</dbReference>
<dbReference type="AlphaFoldDB" id="A0A268P0M3"/>
<dbReference type="InterPro" id="IPR050807">
    <property type="entry name" value="TransReg_Diox_bact_type"/>
</dbReference>
<accession>A0A268P0M3</accession>
<protein>
    <submittedName>
        <fullName evidence="3">Transcriptional regulator</fullName>
    </submittedName>
</protein>
<evidence type="ECO:0000313" key="3">
    <source>
        <dbReference type="EMBL" id="PAE89292.1"/>
    </source>
</evidence>
<dbReference type="CDD" id="cd02209">
    <property type="entry name" value="cupin_XRE_C"/>
    <property type="match status" value="1"/>
</dbReference>
<organism evidence="3 4">
    <name type="scientific">Shouchella clausii</name>
    <name type="common">Alkalihalobacillus clausii</name>
    <dbReference type="NCBI Taxonomy" id="79880"/>
    <lineage>
        <taxon>Bacteria</taxon>
        <taxon>Bacillati</taxon>
        <taxon>Bacillota</taxon>
        <taxon>Bacilli</taxon>
        <taxon>Bacillales</taxon>
        <taxon>Bacillaceae</taxon>
        <taxon>Shouchella</taxon>
    </lineage>
</organism>
<dbReference type="CDD" id="cd00093">
    <property type="entry name" value="HTH_XRE"/>
    <property type="match status" value="1"/>
</dbReference>
<gene>
    <name evidence="3" type="ORF">CHH72_08350</name>
</gene>
<dbReference type="RefSeq" id="WP_095326412.1">
    <property type="nucleotide sequence ID" value="NZ_NPCC01000009.1"/>
</dbReference>
<dbReference type="InterPro" id="IPR011051">
    <property type="entry name" value="RmlC_Cupin_sf"/>
</dbReference>